<name>A0A1G7G3A4_9BACT</name>
<evidence type="ECO:0000313" key="2">
    <source>
        <dbReference type="Proteomes" id="UP000198748"/>
    </source>
</evidence>
<sequence>MGLKYFTQYRDSFGDTREVKLYKDGFDGDPVEWISERGAVRFTRGESDGFFPDQPIIASQAQIGLILKERYDLTEFVTNRKTFYVEIVDTVFTRVIWSGWIEPWDARHDYQKPPYVINLTASCGLAHLSKKKYVNPNSTFKKTGLQIIQDCLGVIGREELPIRVSTHMYENGFTGDSRLGLTSFEENTFRYYDDNGESLYCDVIVNNLLNHFNAEITQWNNMWVIRSIIDNATGFDTSYLDISPSPHPIAWPGTFSVNGTISKSLDGGQIRILPPINKYRTEIDFGQQKPFFENGNMLLWNENGLIGWDFTHMTKGNPGWEQFAIGGEGSRSVLKINGKSPQPYRKKKKKKFGQILVPILTGMIGANLKNTYYDVEPSQYIESPGGSISKADKSVTITFDYETEAFSSDILISIRIPITRNNQIVNFWVDPSSSPALAGADKSTASASEAFCLIRIPPVDMGKLTDKGTIDVSGNPNYPAANWSPGSKNTDWTWTVTGVPAGEYRRIGGVNGVLVENGDLVVARVANLGGTQEQVGSYWEIIGIRNNVKKGTFSLAVSLNTTFITRPGQDFPADKVYVRFYKMADDEGKPGDWYKVYNLNGKLEGFVASEESARYATTLERGDVTDEEADTINLISGDFTPWYVGTWTRPGSNDGTSSWRRRPPLNESLSVYRAMMKDRLCMTTKPLTVFEGKIFLLPGDVYVHYLHRLYFEDQDKTFRIVRFEYDDSQKEAQVTAVEILYEEIPDSELKQDSYIPGSRQLNTVPGQGDGIYPSKQDSTNGRLNAEDMPLTEEELFEQIEATARLDALFEGIAPLTYVAAVESEDSVDLKDFLSETFITNNENQEEEDYFDITTLVLKLDYAPAWFSSVEDDALVITATALAPKSGRFYIDFTATDPESDFTIPIRVPVLVEENEDYVESWPPEFEAFPVLNFVLKKETVTGFNFRDYMPDGHKLLQYRFFSVPEWVSARSVVNDDFSITGTPPIIEKRTITVEIWDGIAEHRPYTDEILLQVIEATEITGKLIGSTDGDAVTGDLPGAFEVPDLWDVQLTVSGLHDKIAIKVTGGGDLGDEINFENTLTLPDPVEAGTYRPFIETGGVEGIVGQYLIEVVVSLGENETAQAFDLTLYDDEYLAEMRKHLTKGTDQVGEIMPDGATSFVYPGAVNARAEIHDIDFDEVYISLEKEGEVIGEQHLTDVDPLLSWWFYALEEDTELEPGVYTFPVRLLKEGEDVFKRTDKFTIESKDAEPKPLLSLGTFAPGTTNVAIIAESIPLKGAEYDLVPWTLVFNGFGPDVECVTGEWELDFLRGGSFAEVDLEQFTGYPSKFAYTSGKTLIFGNKSSLKIGDIHQAPSRVLAKFVGRDADGKIVGIAQADFSFRVALDPEDYSDFAYFEDDITTGTGILIDPNMPREGRKYLLPPNGKTFSVRRKSFDGMSFEYVSVLMGRLVSGVWEDYNNYIYFPEPTTGFDNFETIRTEWEISGGRPIIKSSVQPVYIDIPGEYKVIMYINVDGINYGWQTNFEIVEDVEPPIKDCCACDCEGEGSEQIEFPFSSPAEEWIVTHNLNRKPDPLILIDGKKVLSDVQYLDNDVFKVIHSKPQTGSVIIIS</sequence>
<gene>
    <name evidence="1" type="ORF">SAMN04487996_107103</name>
</gene>
<evidence type="ECO:0000313" key="1">
    <source>
        <dbReference type="EMBL" id="SDE82509.1"/>
    </source>
</evidence>
<reference evidence="2" key="1">
    <citation type="submission" date="2016-10" db="EMBL/GenBank/DDBJ databases">
        <authorList>
            <person name="Varghese N."/>
            <person name="Submissions S."/>
        </authorList>
    </citation>
    <scope>NUCLEOTIDE SEQUENCE [LARGE SCALE GENOMIC DNA]</scope>
    <source>
        <strain evidence="2">DSM 25329</strain>
    </source>
</reference>
<dbReference type="Proteomes" id="UP000198748">
    <property type="component" value="Unassembled WGS sequence"/>
</dbReference>
<keyword evidence="2" id="KW-1185">Reference proteome</keyword>
<protein>
    <submittedName>
        <fullName evidence="1">Uncharacterized protein</fullName>
    </submittedName>
</protein>
<accession>A0A1G7G3A4</accession>
<dbReference type="STRING" id="659014.SAMN04487996_107103"/>
<dbReference type="EMBL" id="FNAN01000007">
    <property type="protein sequence ID" value="SDE82509.1"/>
    <property type="molecule type" value="Genomic_DNA"/>
</dbReference>
<dbReference type="RefSeq" id="WP_090150116.1">
    <property type="nucleotide sequence ID" value="NZ_FNAN01000007.1"/>
</dbReference>
<proteinExistence type="predicted"/>
<dbReference type="OrthoDB" id="898298at2"/>
<organism evidence="1 2">
    <name type="scientific">Dyadobacter soli</name>
    <dbReference type="NCBI Taxonomy" id="659014"/>
    <lineage>
        <taxon>Bacteria</taxon>
        <taxon>Pseudomonadati</taxon>
        <taxon>Bacteroidota</taxon>
        <taxon>Cytophagia</taxon>
        <taxon>Cytophagales</taxon>
        <taxon>Spirosomataceae</taxon>
        <taxon>Dyadobacter</taxon>
    </lineage>
</organism>